<dbReference type="InterPro" id="IPR050369">
    <property type="entry name" value="RBOH/FRE"/>
</dbReference>
<dbReference type="InterPro" id="IPR017938">
    <property type="entry name" value="Riboflavin_synthase-like_b-brl"/>
</dbReference>
<dbReference type="Pfam" id="PF01794">
    <property type="entry name" value="Ferric_reduct"/>
    <property type="match status" value="1"/>
</dbReference>
<reference evidence="8" key="1">
    <citation type="submission" date="2024-02" db="EMBL/GenBank/DDBJ databases">
        <authorList>
            <consortium name="ELIXIR-Norway"/>
            <consortium name="Elixir Norway"/>
        </authorList>
    </citation>
    <scope>NUCLEOTIDE SEQUENCE</scope>
</reference>
<organism evidence="8 9">
    <name type="scientific">Sphagnum troendelagicum</name>
    <dbReference type="NCBI Taxonomy" id="128251"/>
    <lineage>
        <taxon>Eukaryota</taxon>
        <taxon>Viridiplantae</taxon>
        <taxon>Streptophyta</taxon>
        <taxon>Embryophyta</taxon>
        <taxon>Bryophyta</taxon>
        <taxon>Sphagnophytina</taxon>
        <taxon>Sphagnopsida</taxon>
        <taxon>Sphagnales</taxon>
        <taxon>Sphagnaceae</taxon>
        <taxon>Sphagnum</taxon>
    </lineage>
</organism>
<dbReference type="InterPro" id="IPR013121">
    <property type="entry name" value="Fe_red_NAD-bd_6"/>
</dbReference>
<dbReference type="SFLD" id="SFLDS00052">
    <property type="entry name" value="Ferric_Reductase_Domain"/>
    <property type="match status" value="1"/>
</dbReference>
<evidence type="ECO:0000313" key="8">
    <source>
        <dbReference type="EMBL" id="CAK9231196.1"/>
    </source>
</evidence>
<evidence type="ECO:0000313" key="9">
    <source>
        <dbReference type="Proteomes" id="UP001497512"/>
    </source>
</evidence>
<dbReference type="Pfam" id="PF08030">
    <property type="entry name" value="NAD_binding_6"/>
    <property type="match status" value="1"/>
</dbReference>
<dbReference type="Proteomes" id="UP001497512">
    <property type="component" value="Chromosome 7"/>
</dbReference>
<dbReference type="PANTHER" id="PTHR11972">
    <property type="entry name" value="NADPH OXIDASE"/>
    <property type="match status" value="1"/>
</dbReference>
<name>A0ABP0UUX7_9BRYO</name>
<evidence type="ECO:0000256" key="6">
    <source>
        <dbReference type="SAM" id="Phobius"/>
    </source>
</evidence>
<evidence type="ECO:0000256" key="4">
    <source>
        <dbReference type="ARBA" id="ARBA00023002"/>
    </source>
</evidence>
<feature type="transmembrane region" description="Helical" evidence="6">
    <location>
        <begin position="225"/>
        <end position="250"/>
    </location>
</feature>
<dbReference type="EMBL" id="OZ019899">
    <property type="protein sequence ID" value="CAK9231196.1"/>
    <property type="molecule type" value="Genomic_DNA"/>
</dbReference>
<dbReference type="Gene3D" id="2.40.30.10">
    <property type="entry name" value="Translation factors"/>
    <property type="match status" value="1"/>
</dbReference>
<dbReference type="SUPFAM" id="SSF52343">
    <property type="entry name" value="Ferredoxin reductase-like, C-terminal NADP-linked domain"/>
    <property type="match status" value="1"/>
</dbReference>
<proteinExistence type="predicted"/>
<dbReference type="InterPro" id="IPR017927">
    <property type="entry name" value="FAD-bd_FR_type"/>
</dbReference>
<feature type="transmembrane region" description="Helical" evidence="6">
    <location>
        <begin position="624"/>
        <end position="648"/>
    </location>
</feature>
<keyword evidence="2 6" id="KW-0812">Transmembrane</keyword>
<evidence type="ECO:0000256" key="3">
    <source>
        <dbReference type="ARBA" id="ARBA00022989"/>
    </source>
</evidence>
<dbReference type="InterPro" id="IPR013112">
    <property type="entry name" value="FAD-bd_8"/>
</dbReference>
<sequence>MREVNLAEEPLLKKEDAEEHQQETIREMGLTVAEWAVRVTMCAVFFCGVAFIALISTQSSRETLVWLLEHMRAYPLGLTGAFLLLFGGPFLVLVIFAIISLAMSSSSNKTKAIKKKVRGRSSLQNQPIVVEGLLGVMSAAELLWIAVFMAIFTWMVVNYMIRDFHAAETEPREDYETVWGRKVKLEGVRLGFIGIICLNLLFLPVSRGSVLFRSIDIPFEHATKYHVWLGHFVMTLFTLHGLFFIIPWYFEGHLIARLLSWEPYELAILPGVIALVAGIMMWVTSLGWVRQKFFELFFYTHQLYIVFMVFMALHVGDFVFSITFVGFFLFVFDRFLRFCQSRSTVGVLSVKLLPCGTYELVLAKPQGLKYHALSFVFINVPGISSLQWHPFSVSSSPYDGDDRLKVLIKPYGEWTHQLQDAVSAAVTRGPCPFGQQVAVEGPYGHESDYFLQYETLLMVAGGIGVSPFVAIIRDLLQRYQRQQNHLPTDVTLIWAVKKSEELQLLDLVSPSSICPQYDLKFNLKVHTFVTQEAEPVPLESGRQTTDRQQCDMFKKSRILSSLYDFEASKRPMSILVGTSSNLWVGIGLIASMLGYWFLENLVVYSYEGFYHHSYNTLPLWARGLFNIMSIILGVVCFGGSVIALWSIWYQFSKQKTEGDSKSTQPLLDADEDITTVANECGDQLVHPSNTQFGHRPDLKELFEACAKRQRAGGNVGVLVCGPETLQTSVAENCRSFNTTYYNTYKVGFSYHSVSFDL</sequence>
<feature type="transmembrane region" description="Helical" evidence="6">
    <location>
        <begin position="142"/>
        <end position="161"/>
    </location>
</feature>
<feature type="domain" description="FAD-binding FR-type" evidence="7">
    <location>
        <begin position="340"/>
        <end position="449"/>
    </location>
</feature>
<feature type="transmembrane region" description="Helical" evidence="6">
    <location>
        <begin position="456"/>
        <end position="476"/>
    </location>
</feature>
<feature type="transmembrane region" description="Helical" evidence="6">
    <location>
        <begin position="35"/>
        <end position="55"/>
    </location>
</feature>
<gene>
    <name evidence="8" type="ORF">CSSPTR1EN2_LOCUS20375</name>
</gene>
<keyword evidence="9" id="KW-1185">Reference proteome</keyword>
<dbReference type="InterPro" id="IPR013130">
    <property type="entry name" value="Fe3_Rdtase_TM_dom"/>
</dbReference>
<accession>A0ABP0UUX7</accession>
<feature type="transmembrane region" description="Helical" evidence="6">
    <location>
        <begin position="76"/>
        <end position="99"/>
    </location>
</feature>
<dbReference type="Pfam" id="PF08022">
    <property type="entry name" value="FAD_binding_8"/>
    <property type="match status" value="1"/>
</dbReference>
<keyword evidence="3 6" id="KW-1133">Transmembrane helix</keyword>
<keyword evidence="5 6" id="KW-0472">Membrane</keyword>
<dbReference type="PANTHER" id="PTHR11972:SF69">
    <property type="entry name" value="FERRIC REDUCTION OXIDASE 6-RELATED"/>
    <property type="match status" value="1"/>
</dbReference>
<protein>
    <recommendedName>
        <fullName evidence="7">FAD-binding FR-type domain-containing protein</fullName>
    </recommendedName>
</protein>
<evidence type="ECO:0000259" key="7">
    <source>
        <dbReference type="PROSITE" id="PS51384"/>
    </source>
</evidence>
<evidence type="ECO:0000256" key="1">
    <source>
        <dbReference type="ARBA" id="ARBA00004141"/>
    </source>
</evidence>
<evidence type="ECO:0000256" key="2">
    <source>
        <dbReference type="ARBA" id="ARBA00022692"/>
    </source>
</evidence>
<dbReference type="InterPro" id="IPR039261">
    <property type="entry name" value="FNR_nucleotide-bd"/>
</dbReference>
<dbReference type="SFLD" id="SFLDG01168">
    <property type="entry name" value="Ferric_reductase_subgroup_(FRE"/>
    <property type="match status" value="1"/>
</dbReference>
<dbReference type="Gene3D" id="3.40.50.80">
    <property type="entry name" value="Nucleotide-binding domain of ferredoxin-NADP reductase (FNR) module"/>
    <property type="match status" value="2"/>
</dbReference>
<feature type="transmembrane region" description="Helical" evidence="6">
    <location>
        <begin position="303"/>
        <end position="332"/>
    </location>
</feature>
<dbReference type="CDD" id="cd06186">
    <property type="entry name" value="NOX_Duox_like_FAD_NADP"/>
    <property type="match status" value="1"/>
</dbReference>
<keyword evidence="4" id="KW-0560">Oxidoreductase</keyword>
<evidence type="ECO:0000256" key="5">
    <source>
        <dbReference type="ARBA" id="ARBA00023136"/>
    </source>
</evidence>
<feature type="transmembrane region" description="Helical" evidence="6">
    <location>
        <begin position="187"/>
        <end position="205"/>
    </location>
</feature>
<dbReference type="PROSITE" id="PS51384">
    <property type="entry name" value="FAD_FR"/>
    <property type="match status" value="1"/>
</dbReference>
<dbReference type="SUPFAM" id="SSF63380">
    <property type="entry name" value="Riboflavin synthase domain-like"/>
    <property type="match status" value="1"/>
</dbReference>
<feature type="transmembrane region" description="Helical" evidence="6">
    <location>
        <begin position="574"/>
        <end position="598"/>
    </location>
</feature>
<feature type="transmembrane region" description="Helical" evidence="6">
    <location>
        <begin position="262"/>
        <end position="283"/>
    </location>
</feature>
<comment type="subcellular location">
    <subcellularLocation>
        <location evidence="1">Membrane</location>
        <topology evidence="1">Multi-pass membrane protein</topology>
    </subcellularLocation>
</comment>